<dbReference type="GO" id="GO:0009097">
    <property type="term" value="P:isoleucine biosynthetic process"/>
    <property type="evidence" value="ECO:0007669"/>
    <property type="project" value="TreeGrafter"/>
</dbReference>
<feature type="domain" description="Thiamine pyrophosphate enzyme N-terminal TPP-binding" evidence="6">
    <location>
        <begin position="17"/>
        <end position="133"/>
    </location>
</feature>
<sequence>MSDSVPSSFAPSQAPRTGGALLADALITLGTDTVYCVPGESFLPFLDAAHDRTDRLRVVVCRQEGGAAYMAEAHAKLTGRPAVCFVTRGPGACNATIGVHTAFQDATPMILAVGQVGRGFQGREAFQEVDQAAFFRPLAKDVVEVGAAARLPEAVARAWGKATSGRPGPVVLILPEDVLAETATVADPRPWPPVRLAPHPDDMKTLAGVLQAARRPLVVVGGGTWTPSAARAVTRWAEASGLPVAAAFRRQDIVDNQSPVYVGELGFSANPALNARVKAADVIVALGARLGEVDTQGYTLLASPGPTQTLIQIAADPAEIGRVYAPALGVVATMDALAPVLPGVDGAPWAGWLAEARADYEANLVPTSCPGRVDLGRVMAVLAERLPPDAIVCNGAGNYSGWVHRFHRYRVFPSQLAPGNGSMGYGVPAAIAAKIACPDRVAVAFAGDGCFLMNGQELATAVALGLDPVILVFNNGMYGTIRMHQERRYPGRVIGTTLGNPDFAALARAHGALGFTVTRTADFAPYLDQALSAGRACVIEIQVDPEALSPRLTLSALRERAGGG</sequence>
<feature type="domain" description="Thiamine pyrophosphate enzyme TPP-binding" evidence="5">
    <location>
        <begin position="395"/>
        <end position="541"/>
    </location>
</feature>
<comment type="similarity">
    <text evidence="1 3">Belongs to the TPP enzyme family.</text>
</comment>
<dbReference type="SUPFAM" id="SSF52518">
    <property type="entry name" value="Thiamin diphosphate-binding fold (THDP-binding)"/>
    <property type="match status" value="2"/>
</dbReference>
<protein>
    <submittedName>
        <fullName evidence="7">Thiamine pyrophosphate protein</fullName>
    </submittedName>
</protein>
<dbReference type="CDD" id="cd07035">
    <property type="entry name" value="TPP_PYR_POX_like"/>
    <property type="match status" value="1"/>
</dbReference>
<evidence type="ECO:0000313" key="7">
    <source>
        <dbReference type="EMBL" id="GEO82240.1"/>
    </source>
</evidence>
<dbReference type="PANTHER" id="PTHR18968">
    <property type="entry name" value="THIAMINE PYROPHOSPHATE ENZYMES"/>
    <property type="match status" value="1"/>
</dbReference>
<name>A0A512HA25_9PROT</name>
<dbReference type="InterPro" id="IPR029061">
    <property type="entry name" value="THDP-binding"/>
</dbReference>
<comment type="caution">
    <text evidence="7">The sequence shown here is derived from an EMBL/GenBank/DDBJ whole genome shotgun (WGS) entry which is preliminary data.</text>
</comment>
<dbReference type="Proteomes" id="UP000321567">
    <property type="component" value="Unassembled WGS sequence"/>
</dbReference>
<evidence type="ECO:0000256" key="2">
    <source>
        <dbReference type="ARBA" id="ARBA00023052"/>
    </source>
</evidence>
<dbReference type="Gene3D" id="3.40.50.970">
    <property type="match status" value="2"/>
</dbReference>
<proteinExistence type="inferred from homology"/>
<dbReference type="GO" id="GO:0003984">
    <property type="term" value="F:acetolactate synthase activity"/>
    <property type="evidence" value="ECO:0007669"/>
    <property type="project" value="TreeGrafter"/>
</dbReference>
<dbReference type="Pfam" id="PF02775">
    <property type="entry name" value="TPP_enzyme_C"/>
    <property type="match status" value="1"/>
</dbReference>
<dbReference type="FunFam" id="3.40.50.970:FF:000007">
    <property type="entry name" value="Acetolactate synthase"/>
    <property type="match status" value="1"/>
</dbReference>
<dbReference type="Gene3D" id="3.40.50.1220">
    <property type="entry name" value="TPP-binding domain"/>
    <property type="match status" value="1"/>
</dbReference>
<dbReference type="InterPro" id="IPR012000">
    <property type="entry name" value="Thiamin_PyroP_enz_cen_dom"/>
</dbReference>
<feature type="domain" description="Thiamine pyrophosphate enzyme central" evidence="4">
    <location>
        <begin position="204"/>
        <end position="336"/>
    </location>
</feature>
<dbReference type="GO" id="GO:0030976">
    <property type="term" value="F:thiamine pyrophosphate binding"/>
    <property type="evidence" value="ECO:0007669"/>
    <property type="project" value="InterPro"/>
</dbReference>
<dbReference type="CDD" id="cd00568">
    <property type="entry name" value="TPP_enzymes"/>
    <property type="match status" value="1"/>
</dbReference>
<dbReference type="InterPro" id="IPR000399">
    <property type="entry name" value="TPP-bd_CS"/>
</dbReference>
<dbReference type="GO" id="GO:0000287">
    <property type="term" value="F:magnesium ion binding"/>
    <property type="evidence" value="ECO:0007669"/>
    <property type="project" value="InterPro"/>
</dbReference>
<evidence type="ECO:0000259" key="5">
    <source>
        <dbReference type="Pfam" id="PF02775"/>
    </source>
</evidence>
<organism evidence="7 8">
    <name type="scientific">Pararhodospirillum oryzae</name>
    <dbReference type="NCBI Taxonomy" id="478448"/>
    <lineage>
        <taxon>Bacteria</taxon>
        <taxon>Pseudomonadati</taxon>
        <taxon>Pseudomonadota</taxon>
        <taxon>Alphaproteobacteria</taxon>
        <taxon>Rhodospirillales</taxon>
        <taxon>Rhodospirillaceae</taxon>
        <taxon>Pararhodospirillum</taxon>
    </lineage>
</organism>
<evidence type="ECO:0000256" key="1">
    <source>
        <dbReference type="ARBA" id="ARBA00007812"/>
    </source>
</evidence>
<dbReference type="RefSeq" id="WP_147164255.1">
    <property type="nucleotide sequence ID" value="NZ_BJZO01000067.1"/>
</dbReference>
<dbReference type="SUPFAM" id="SSF52467">
    <property type="entry name" value="DHS-like NAD/FAD-binding domain"/>
    <property type="match status" value="1"/>
</dbReference>
<dbReference type="GO" id="GO:0005948">
    <property type="term" value="C:acetolactate synthase complex"/>
    <property type="evidence" value="ECO:0007669"/>
    <property type="project" value="TreeGrafter"/>
</dbReference>
<evidence type="ECO:0000259" key="4">
    <source>
        <dbReference type="Pfam" id="PF00205"/>
    </source>
</evidence>
<dbReference type="GO" id="GO:0050660">
    <property type="term" value="F:flavin adenine dinucleotide binding"/>
    <property type="evidence" value="ECO:0007669"/>
    <property type="project" value="TreeGrafter"/>
</dbReference>
<keyword evidence="8" id="KW-1185">Reference proteome</keyword>
<dbReference type="GO" id="GO:0009099">
    <property type="term" value="P:L-valine biosynthetic process"/>
    <property type="evidence" value="ECO:0007669"/>
    <property type="project" value="TreeGrafter"/>
</dbReference>
<dbReference type="InterPro" id="IPR012001">
    <property type="entry name" value="Thiamin_PyroP_enz_TPP-bd_dom"/>
</dbReference>
<reference evidence="7 8" key="1">
    <citation type="submission" date="2019-07" db="EMBL/GenBank/DDBJ databases">
        <title>Whole genome shotgun sequence of Rhodospirillum oryzae NBRC 107573.</title>
        <authorList>
            <person name="Hosoyama A."/>
            <person name="Uohara A."/>
            <person name="Ohji S."/>
            <person name="Ichikawa N."/>
        </authorList>
    </citation>
    <scope>NUCLEOTIDE SEQUENCE [LARGE SCALE GENOMIC DNA]</scope>
    <source>
        <strain evidence="7 8">NBRC 107573</strain>
    </source>
</reference>
<dbReference type="EMBL" id="BJZO01000067">
    <property type="protein sequence ID" value="GEO82240.1"/>
    <property type="molecule type" value="Genomic_DNA"/>
</dbReference>
<evidence type="ECO:0000259" key="6">
    <source>
        <dbReference type="Pfam" id="PF02776"/>
    </source>
</evidence>
<dbReference type="PANTHER" id="PTHR18968:SF120">
    <property type="entry name" value="ACETOLACTATE SYNTHASE LARGE SUBUNIT"/>
    <property type="match status" value="1"/>
</dbReference>
<dbReference type="PROSITE" id="PS00187">
    <property type="entry name" value="TPP_ENZYMES"/>
    <property type="match status" value="1"/>
</dbReference>
<dbReference type="Pfam" id="PF00205">
    <property type="entry name" value="TPP_enzyme_M"/>
    <property type="match status" value="1"/>
</dbReference>
<dbReference type="NCBIfam" id="NF006052">
    <property type="entry name" value="PRK08199.1"/>
    <property type="match status" value="1"/>
</dbReference>
<dbReference type="Pfam" id="PF02776">
    <property type="entry name" value="TPP_enzyme_N"/>
    <property type="match status" value="1"/>
</dbReference>
<dbReference type="InterPro" id="IPR011766">
    <property type="entry name" value="TPP_enzyme_TPP-bd"/>
</dbReference>
<evidence type="ECO:0000313" key="8">
    <source>
        <dbReference type="Proteomes" id="UP000321567"/>
    </source>
</evidence>
<gene>
    <name evidence="7" type="ORF">ROR02_23710</name>
</gene>
<dbReference type="OrthoDB" id="4494979at2"/>
<dbReference type="InterPro" id="IPR045229">
    <property type="entry name" value="TPP_enz"/>
</dbReference>
<dbReference type="AlphaFoldDB" id="A0A512HA25"/>
<accession>A0A512HA25</accession>
<keyword evidence="2 3" id="KW-0786">Thiamine pyrophosphate</keyword>
<evidence type="ECO:0000256" key="3">
    <source>
        <dbReference type="RuleBase" id="RU362132"/>
    </source>
</evidence>
<dbReference type="InterPro" id="IPR029035">
    <property type="entry name" value="DHS-like_NAD/FAD-binding_dom"/>
</dbReference>